<dbReference type="InterPro" id="IPR035996">
    <property type="entry name" value="4pyrrol_Methylase_sf"/>
</dbReference>
<evidence type="ECO:0000256" key="3">
    <source>
        <dbReference type="ARBA" id="ARBA00022603"/>
    </source>
</evidence>
<dbReference type="PANTHER" id="PTHR43467">
    <property type="entry name" value="COBALT-PRECORRIN-2 C(20)-METHYLTRANSFERASE"/>
    <property type="match status" value="1"/>
</dbReference>
<proteinExistence type="inferred from homology"/>
<dbReference type="GO" id="GO:0009236">
    <property type="term" value="P:cobalamin biosynthetic process"/>
    <property type="evidence" value="ECO:0007669"/>
    <property type="project" value="UniProtKB-UniRule"/>
</dbReference>
<dbReference type="EMBL" id="FWYE01000002">
    <property type="protein sequence ID" value="SMD30911.1"/>
    <property type="molecule type" value="Genomic_DNA"/>
</dbReference>
<dbReference type="Gene3D" id="3.30.950.10">
    <property type="entry name" value="Methyltransferase, Cobalt-precorrin-4 Transmethylase, Domain 2"/>
    <property type="match status" value="1"/>
</dbReference>
<dbReference type="STRING" id="263820.PTO1433"/>
<reference evidence="8 10" key="1">
    <citation type="journal article" date="2004" name="Proc. Natl. Acad. Sci. U.S.A.">
        <title>Genome sequence of Picrophilus torridus and its implications for life around pH 0.</title>
        <authorList>
            <person name="Futterer O."/>
            <person name="Angelov A."/>
            <person name="Liesegang H."/>
            <person name="Gottschalk G."/>
            <person name="Schleper C."/>
            <person name="Schepers B."/>
            <person name="Dock C."/>
            <person name="Antranikian G."/>
            <person name="Liebl W."/>
        </authorList>
    </citation>
    <scope>NUCLEOTIDE SEQUENCE [LARGE SCALE GENOMIC DNA]</scope>
    <source>
        <strain evidence="10">ATCC 700027 / DSM 9790 / JCM 10055 / NBRC 100828</strain>
        <strain evidence="8">DSM 9790</strain>
    </source>
</reference>
<keyword evidence="3 8" id="KW-0489">Methyltransferase</keyword>
<protein>
    <submittedName>
        <fullName evidence="9">Cobalt-factor II C20-methyltransferase</fullName>
    </submittedName>
    <submittedName>
        <fullName evidence="8">Precorrin-2 C20-methyltransferase</fullName>
        <ecNumber evidence="8">2.1.1.130</ecNumber>
    </submittedName>
</protein>
<comment type="similarity">
    <text evidence="6">Belongs to the precorrin methyltransferase family.</text>
</comment>
<dbReference type="Gene3D" id="3.40.1010.10">
    <property type="entry name" value="Cobalt-precorrin-4 Transmethylase, Domain 1"/>
    <property type="match status" value="1"/>
</dbReference>
<evidence type="ECO:0000313" key="11">
    <source>
        <dbReference type="Proteomes" id="UP000192315"/>
    </source>
</evidence>
<dbReference type="Proteomes" id="UP000192315">
    <property type="component" value="Unassembled WGS sequence"/>
</dbReference>
<dbReference type="PROSITE" id="PS00839">
    <property type="entry name" value="SUMT_1"/>
    <property type="match status" value="1"/>
</dbReference>
<dbReference type="PANTHER" id="PTHR43467:SF2">
    <property type="entry name" value="COBALT-PRECORRIN-2 C(20)-METHYLTRANSFERASE"/>
    <property type="match status" value="1"/>
</dbReference>
<dbReference type="FunCoup" id="Q6KZ34">
    <property type="interactions" value="60"/>
</dbReference>
<dbReference type="SUPFAM" id="SSF53790">
    <property type="entry name" value="Tetrapyrrole methylase"/>
    <property type="match status" value="1"/>
</dbReference>
<dbReference type="GO" id="GO:0030788">
    <property type="term" value="F:precorrin-2 C20-methyltransferase activity"/>
    <property type="evidence" value="ECO:0007669"/>
    <property type="project" value="UniProtKB-EC"/>
</dbReference>
<dbReference type="GeneID" id="2844757"/>
<accession>A0A8G2FWU2</accession>
<evidence type="ECO:0000256" key="6">
    <source>
        <dbReference type="PIRNR" id="PIRNR036427"/>
    </source>
</evidence>
<dbReference type="Proteomes" id="UP000000438">
    <property type="component" value="Chromosome"/>
</dbReference>
<sequence length="208" mass="23284">MLKVVGLGPGDPDLLTIKGYKAIMSADYIIYPESSLNIAYNIIKKLGPPGRIIPMRLEMNGQDINNNIELIKRLSERNTVYAVEGDPMLYSTFKELYNININYEIIPGISSINAAAASLKLFLGTGSDIINIIPGINDYKKLKGLIDNSDTSIILKPRMCLEALKNLLASGNYNYYIIENISSENERILKSIDDIDKYMTVVVIKRYI</sequence>
<reference evidence="8" key="2">
    <citation type="submission" date="2004-02" db="EMBL/GenBank/DDBJ databases">
        <authorList>
            <person name="Fuetterer O."/>
            <person name="Angelov A."/>
            <person name="Liesegang H."/>
            <person name="Gottschalk G."/>
            <person name="Schleper C."/>
            <person name="Schepers B."/>
            <person name="Dock C."/>
            <person name="Antranikian G."/>
            <person name="Liebl W."/>
        </authorList>
    </citation>
    <scope>NUCLEOTIDE SEQUENCE</scope>
    <source>
        <strain evidence="8">DSM 9790</strain>
    </source>
</reference>
<gene>
    <name evidence="8" type="ordered locus">PTO1433</name>
    <name evidence="9" type="ORF">SAMN02745355_0829</name>
</gene>
<name>Q6KZ34_PICTO</name>
<comment type="pathway">
    <text evidence="1">Cofactor biosynthesis; adenosylcobalamin biosynthesis.</text>
</comment>
<dbReference type="eggNOG" id="arCOG00648">
    <property type="taxonomic scope" value="Archaea"/>
</dbReference>
<dbReference type="Pfam" id="PF00590">
    <property type="entry name" value="TP_methylase"/>
    <property type="match status" value="1"/>
</dbReference>
<dbReference type="InterPro" id="IPR014777">
    <property type="entry name" value="4pyrrole_Mease_sub1"/>
</dbReference>
<dbReference type="AlphaFoldDB" id="Q6KZ34"/>
<dbReference type="PIRSF" id="PIRSF036427">
    <property type="entry name" value="Precrrn-2_mtase"/>
    <property type="match status" value="1"/>
</dbReference>
<evidence type="ECO:0000313" key="8">
    <source>
        <dbReference type="EMBL" id="AAT44018.1"/>
    </source>
</evidence>
<evidence type="ECO:0000256" key="1">
    <source>
        <dbReference type="ARBA" id="ARBA00004953"/>
    </source>
</evidence>
<organism evidence="8 10">
    <name type="scientific">Picrophilus torridus (strain ATCC 700027 / DSM 9790 / JCM 10055 / NBRC 100828 / KAW 2/3)</name>
    <dbReference type="NCBI Taxonomy" id="1122961"/>
    <lineage>
        <taxon>Archaea</taxon>
        <taxon>Methanobacteriati</taxon>
        <taxon>Thermoplasmatota</taxon>
        <taxon>Thermoplasmata</taxon>
        <taxon>Thermoplasmatales</taxon>
        <taxon>Picrophilaceae</taxon>
        <taxon>Picrophilus</taxon>
    </lineage>
</organism>
<dbReference type="RefSeq" id="WP_011178234.1">
    <property type="nucleotide sequence ID" value="NC_005877.1"/>
</dbReference>
<evidence type="ECO:0000313" key="10">
    <source>
        <dbReference type="Proteomes" id="UP000000438"/>
    </source>
</evidence>
<dbReference type="InterPro" id="IPR003043">
    <property type="entry name" value="Uropor_MeTrfase_CS"/>
</dbReference>
<feature type="domain" description="Tetrapyrrole methylase" evidence="7">
    <location>
        <begin position="2"/>
        <end position="190"/>
    </location>
</feature>
<dbReference type="PATRIC" id="fig|263820.9.peg.1487"/>
<keyword evidence="11" id="KW-1185">Reference proteome</keyword>
<evidence type="ECO:0000256" key="4">
    <source>
        <dbReference type="ARBA" id="ARBA00022679"/>
    </source>
</evidence>
<dbReference type="GO" id="GO:0032259">
    <property type="term" value="P:methylation"/>
    <property type="evidence" value="ECO:0007669"/>
    <property type="project" value="UniProtKB-KW"/>
</dbReference>
<dbReference type="InterPro" id="IPR000878">
    <property type="entry name" value="4pyrrol_Mease"/>
</dbReference>
<dbReference type="InParanoid" id="Q6KZ34"/>
<evidence type="ECO:0000256" key="2">
    <source>
        <dbReference type="ARBA" id="ARBA00022573"/>
    </source>
</evidence>
<dbReference type="EMBL" id="AE017261">
    <property type="protein sequence ID" value="AAT44018.1"/>
    <property type="molecule type" value="Genomic_DNA"/>
</dbReference>
<dbReference type="PaxDb" id="263820-PTO1433"/>
<keyword evidence="5" id="KW-0949">S-adenosyl-L-methionine</keyword>
<dbReference type="KEGG" id="pto:PTO1433"/>
<keyword evidence="2" id="KW-0169">Cobalamin biosynthesis</keyword>
<dbReference type="OrthoDB" id="23546at2157"/>
<accession>Q6KZ34</accession>
<dbReference type="EC" id="2.1.1.130" evidence="8"/>
<evidence type="ECO:0000313" key="9">
    <source>
        <dbReference type="EMBL" id="SMD30911.1"/>
    </source>
</evidence>
<evidence type="ECO:0000259" key="7">
    <source>
        <dbReference type="Pfam" id="PF00590"/>
    </source>
</evidence>
<dbReference type="CDD" id="cd11645">
    <property type="entry name" value="Precorrin_2_C20_MT"/>
    <property type="match status" value="1"/>
</dbReference>
<keyword evidence="4 8" id="KW-0808">Transferase</keyword>
<dbReference type="InterPro" id="IPR012382">
    <property type="entry name" value="CobI/CbiL"/>
</dbReference>
<evidence type="ECO:0000256" key="5">
    <source>
        <dbReference type="ARBA" id="ARBA00022691"/>
    </source>
</evidence>
<reference evidence="9 11" key="3">
    <citation type="submission" date="2017-04" db="EMBL/GenBank/DDBJ databases">
        <authorList>
            <person name="Varghese N."/>
            <person name="Submissions S."/>
        </authorList>
    </citation>
    <scope>NUCLEOTIDE SEQUENCE [LARGE SCALE GENOMIC DNA]</scope>
    <source>
        <strain evidence="9 11">DSM 9789</strain>
    </source>
</reference>
<dbReference type="HOGENOM" id="CLU_076014_2_1_2"/>
<dbReference type="InterPro" id="IPR014776">
    <property type="entry name" value="4pyrrole_Mease_sub2"/>
</dbReference>